<reference evidence="1 2" key="1">
    <citation type="submission" date="2018-02" db="EMBL/GenBank/DDBJ databases">
        <title>Genomic Reconstructions from Amazon Rainforest and Pasture Soil Reveal Novel Insights into the Physiology of Candidate Phyla in Tropical Sites.</title>
        <authorList>
            <person name="Kroeger M.E."/>
            <person name="Delmont T."/>
            <person name="Eren A.M."/>
            <person name="Guo J."/>
            <person name="Meyer K.M."/>
            <person name="Khan K."/>
            <person name="Rodrigues J.L.M."/>
            <person name="Bohannan B.J.M."/>
            <person name="Tringe S."/>
            <person name="Borges C.D."/>
            <person name="Tiedje J."/>
            <person name="Tsai S.M."/>
            <person name="Nusslein K."/>
        </authorList>
    </citation>
    <scope>NUCLEOTIDE SEQUENCE [LARGE SCALE GENOMIC DNA]</scope>
    <source>
        <strain evidence="1">Amazon FNV 2010 28 9</strain>
    </source>
</reference>
<dbReference type="EMBL" id="PSRQ01000023">
    <property type="protein sequence ID" value="PWU23742.1"/>
    <property type="molecule type" value="Genomic_DNA"/>
</dbReference>
<protein>
    <recommendedName>
        <fullName evidence="3">DUF4177 domain-containing protein</fullName>
    </recommendedName>
</protein>
<dbReference type="Proteomes" id="UP000246104">
    <property type="component" value="Unassembled WGS sequence"/>
</dbReference>
<proteinExistence type="predicted"/>
<sequence length="74" mass="8675">MRRDEVVKKVNVKDGLVLKAYLDRDTVAWLNQVGSSDISDEQYAERLEQQGWKLVSVVSATSEFHDKEMWFRKD</sequence>
<evidence type="ECO:0000313" key="1">
    <source>
        <dbReference type="EMBL" id="PWU23742.1"/>
    </source>
</evidence>
<accession>A0A317JPR4</accession>
<name>A0A317JPR4_9BACT</name>
<organism evidence="1 2">
    <name type="scientific">Candidatus Cerribacteria bacterium 'Amazon FNV 2010 28 9'</name>
    <dbReference type="NCBI Taxonomy" id="2081795"/>
    <lineage>
        <taxon>Bacteria</taxon>
        <taxon>Candidatus Cerribacteria</taxon>
    </lineage>
</organism>
<evidence type="ECO:0000313" key="2">
    <source>
        <dbReference type="Proteomes" id="UP000246104"/>
    </source>
</evidence>
<comment type="caution">
    <text evidence="1">The sequence shown here is derived from an EMBL/GenBank/DDBJ whole genome shotgun (WGS) entry which is preliminary data.</text>
</comment>
<dbReference type="AlphaFoldDB" id="A0A317JPR4"/>
<gene>
    <name evidence="1" type="ORF">C5B42_01795</name>
</gene>
<evidence type="ECO:0008006" key="3">
    <source>
        <dbReference type="Google" id="ProtNLM"/>
    </source>
</evidence>